<evidence type="ECO:0000313" key="2">
    <source>
        <dbReference type="Proteomes" id="UP000016986"/>
    </source>
</evidence>
<dbReference type="AlphaFoldDB" id="U2YS20"/>
<sequence>MNRATTGLFEPLVARTVAASFGSTAIGVEQMFKSPTYFEKFR</sequence>
<proteinExistence type="predicted"/>
<keyword evidence="2" id="KW-1185">Reference proteome</keyword>
<accession>U2YS20</accession>
<dbReference type="Proteomes" id="UP000016986">
    <property type="component" value="Unassembled WGS sequence"/>
</dbReference>
<name>U2YS20_9EURY</name>
<comment type="caution">
    <text evidence="1">The sequence shown here is derived from an EMBL/GenBank/DDBJ whole genome shotgun (WGS) entry which is preliminary data.</text>
</comment>
<dbReference type="EMBL" id="BATA01000008">
    <property type="protein sequence ID" value="GAD51790.1"/>
    <property type="molecule type" value="Genomic_DNA"/>
</dbReference>
<protein>
    <submittedName>
        <fullName evidence="1">Uncharacterized protein</fullName>
    </submittedName>
</protein>
<organism evidence="1 2">
    <name type="scientific">Halarchaeum acidiphilum MH1-52-1</name>
    <dbReference type="NCBI Taxonomy" id="1261545"/>
    <lineage>
        <taxon>Archaea</taxon>
        <taxon>Methanobacteriati</taxon>
        <taxon>Methanobacteriota</taxon>
        <taxon>Stenosarchaea group</taxon>
        <taxon>Halobacteria</taxon>
        <taxon>Halobacteriales</taxon>
        <taxon>Halobacteriaceae</taxon>
    </lineage>
</organism>
<gene>
    <name evidence="1" type="ORF">MBEHAL_0550</name>
</gene>
<evidence type="ECO:0000313" key="1">
    <source>
        <dbReference type="EMBL" id="GAD51790.1"/>
    </source>
</evidence>
<reference evidence="1 2" key="1">
    <citation type="submission" date="2013-09" db="EMBL/GenBank/DDBJ databases">
        <title>Whole genome sequencing of Halarchaeum acidiphilum strain MH1-52-1.</title>
        <authorList>
            <person name="Shimane Y."/>
            <person name="Minegishi H."/>
            <person name="Nishi S."/>
            <person name="Echigo A."/>
            <person name="Shuto A."/>
            <person name="Konishi M."/>
            <person name="Ito T."/>
            <person name="Ohkuma M."/>
            <person name="Ohta Y."/>
            <person name="Nagano Y."/>
            <person name="Tsubouchi T."/>
            <person name="Mori K."/>
            <person name="Usui K."/>
            <person name="Kamekura M."/>
            <person name="Usami R."/>
            <person name="Takaki Y."/>
            <person name="Hatada Y."/>
        </authorList>
    </citation>
    <scope>NUCLEOTIDE SEQUENCE [LARGE SCALE GENOMIC DNA]</scope>
    <source>
        <strain evidence="1 2">JCM 16109</strain>
    </source>
</reference>